<dbReference type="Pfam" id="PF00773">
    <property type="entry name" value="RNB"/>
    <property type="match status" value="1"/>
</dbReference>
<comment type="subcellular location">
    <subcellularLocation>
        <location evidence="7">Cytoplasm</location>
    </subcellularLocation>
</comment>
<dbReference type="InterPro" id="IPR001900">
    <property type="entry name" value="RNase_II/R"/>
</dbReference>
<dbReference type="NCBIfam" id="TIGR02063">
    <property type="entry name" value="RNase_R"/>
    <property type="match status" value="1"/>
</dbReference>
<protein>
    <recommendedName>
        <fullName evidence="7">Ribonuclease R</fullName>
        <shortName evidence="7">RNase R</shortName>
        <ecNumber evidence="7">3.1.13.1</ecNumber>
    </recommendedName>
</protein>
<dbReference type="InterPro" id="IPR050180">
    <property type="entry name" value="RNR_Ribonuclease"/>
</dbReference>
<dbReference type="PANTHER" id="PTHR23355:SF9">
    <property type="entry name" value="DIS3-LIKE EXONUCLEASE 2"/>
    <property type="match status" value="1"/>
</dbReference>
<sequence length="804" mass="89183">MARLPSKKQIRDFIEEAQNNSGKVTRREIARAFNIKGDDRAWLRQTLKEMSGDGLIDLSGKRTSVKADLPPVAVLDIHTADDEGDLQCFPPEWKEDYAPPTIILPSSSAGKTRPALGVGDRFLGRLARQNDGSYIAKPIKQIGQAAERVLGVFRPRKVGGVIQPVNRRIRRDLIVERGDEGGAADGDLVWAEQKRSRGYGPNKARVREVVGQIEDQSSYSLIAIANHDIRVDFPPEVNKEANEMSLPDLEGGREDLRNLPFITIDPADARDHDDACFAERDPDPKNKDGWRVIVAIADVSWFVTPGSELDREARKRGNSTYLPDYVVPMLPEKLSNDLCSLKEGLDRPALCADMRFAADGRKIGHRFYRAMIRSHAGLSYNEAQDAIDGAINEHAMPVYESVLKPLWAAYAAVKTARDKRAPLDLDLPERKIVFDDNGHVEGVKLRERFDAHRLIEEFMIQANVSAAEALEETKLPVIYRIHDQPDPEKLEGVRTFLDSMDYNLPKGQNLKPSALNKILQDSAERDEARMISQVVLRSQAQAIYDTDNIGHFGLNLQRYAHFTSPIRRYADLTVHRALVASFNLGKGAQTDREAKELDAIAEDISVLERQSMAAEREATDRFMAAWLADRVGAEFRAHINGVTRAGIFVTLDETGADGFVPMRTLDGEYFRHEPDLNILIGESTGGIYRLGQGVTVQLTEVTPLQGGLLFKMISDPMKGEKPPKSSRKGGGRKGERRDSGKPGAGPSSRKRSRRKPGTAPGARGPSQKPRADEAGEPRKGRKGPARKGAGQKPGKRPGQKPRKR</sequence>
<evidence type="ECO:0000256" key="8">
    <source>
        <dbReference type="SAM" id="MobiDB-lite"/>
    </source>
</evidence>
<accession>A0A8J3A699</accession>
<feature type="domain" description="S1 motif" evidence="9">
    <location>
        <begin position="632"/>
        <end position="713"/>
    </location>
</feature>
<evidence type="ECO:0000256" key="7">
    <source>
        <dbReference type="HAMAP-Rule" id="MF_01895"/>
    </source>
</evidence>
<evidence type="ECO:0000256" key="4">
    <source>
        <dbReference type="ARBA" id="ARBA00022801"/>
    </source>
</evidence>
<dbReference type="AlphaFoldDB" id="A0A8J3A699"/>
<feature type="compositionally biased region" description="Basic and acidic residues" evidence="8">
    <location>
        <begin position="769"/>
        <end position="778"/>
    </location>
</feature>
<dbReference type="SUPFAM" id="SSF50249">
    <property type="entry name" value="Nucleic acid-binding proteins"/>
    <property type="match status" value="2"/>
</dbReference>
<evidence type="ECO:0000313" key="12">
    <source>
        <dbReference type="Proteomes" id="UP000621856"/>
    </source>
</evidence>
<keyword evidence="13" id="KW-1185">Reference proteome</keyword>
<name>A0A8J3A699_9PROT</name>
<organism evidence="10 12">
    <name type="scientific">Aquisalinus luteolus</name>
    <dbReference type="NCBI Taxonomy" id="1566827"/>
    <lineage>
        <taxon>Bacteria</taxon>
        <taxon>Pseudomonadati</taxon>
        <taxon>Pseudomonadota</taxon>
        <taxon>Alphaproteobacteria</taxon>
        <taxon>Parvularculales</taxon>
        <taxon>Parvularculaceae</taxon>
        <taxon>Aquisalinus</taxon>
    </lineage>
</organism>
<comment type="caution">
    <text evidence="10">The sequence shown here is derived from an EMBL/GenBank/DDBJ whole genome shotgun (WGS) entry which is preliminary data.</text>
</comment>
<dbReference type="HAMAP" id="MF_01895">
    <property type="entry name" value="RNase_R"/>
    <property type="match status" value="1"/>
</dbReference>
<evidence type="ECO:0000256" key="2">
    <source>
        <dbReference type="ARBA" id="ARBA00022490"/>
    </source>
</evidence>
<dbReference type="Proteomes" id="UP000818603">
    <property type="component" value="Unassembled WGS sequence"/>
</dbReference>
<reference evidence="11 13" key="2">
    <citation type="submission" date="2020-02" db="EMBL/GenBank/DDBJ databases">
        <title>Genome sequence of Parvularcula flava strain NH6-79.</title>
        <authorList>
            <person name="Abdul Karim M.H."/>
            <person name="Lam M.Q."/>
            <person name="Chen S.J."/>
            <person name="Yahya A."/>
            <person name="Shahir S."/>
            <person name="Shamsir M.S."/>
            <person name="Chong C.S."/>
        </authorList>
    </citation>
    <scope>NUCLEOTIDE SEQUENCE [LARGE SCALE GENOMIC DNA]</scope>
    <source>
        <strain evidence="11 13">NH6-79</strain>
    </source>
</reference>
<reference evidence="10" key="1">
    <citation type="journal article" date="2014" name="Int. J. Syst. Evol. Microbiol.">
        <title>Complete genome sequence of Corynebacterium casei LMG S-19264T (=DSM 44701T), isolated from a smear-ripened cheese.</title>
        <authorList>
            <consortium name="US DOE Joint Genome Institute (JGI-PGF)"/>
            <person name="Walter F."/>
            <person name="Albersmeier A."/>
            <person name="Kalinowski J."/>
            <person name="Ruckert C."/>
        </authorList>
    </citation>
    <scope>NUCLEOTIDE SEQUENCE</scope>
    <source>
        <strain evidence="10">CGMCC 1.14984</strain>
    </source>
</reference>
<comment type="similarity">
    <text evidence="7">Belongs to the RNR ribonuclease family. RNase R subfamily.</text>
</comment>
<evidence type="ECO:0000313" key="13">
    <source>
        <dbReference type="Proteomes" id="UP000818603"/>
    </source>
</evidence>
<dbReference type="Proteomes" id="UP000621856">
    <property type="component" value="Unassembled WGS sequence"/>
</dbReference>
<evidence type="ECO:0000256" key="1">
    <source>
        <dbReference type="ARBA" id="ARBA00001849"/>
    </source>
</evidence>
<dbReference type="GO" id="GO:0006402">
    <property type="term" value="P:mRNA catabolic process"/>
    <property type="evidence" value="ECO:0007669"/>
    <property type="project" value="TreeGrafter"/>
</dbReference>
<keyword evidence="4 7" id="KW-0378">Hydrolase</keyword>
<dbReference type="EC" id="3.1.13.1" evidence="7"/>
<evidence type="ECO:0000313" key="10">
    <source>
        <dbReference type="EMBL" id="GGH95219.1"/>
    </source>
</evidence>
<evidence type="ECO:0000256" key="5">
    <source>
        <dbReference type="ARBA" id="ARBA00022839"/>
    </source>
</evidence>
<dbReference type="InterPro" id="IPR011805">
    <property type="entry name" value="RNase_R"/>
</dbReference>
<gene>
    <name evidence="7 10" type="primary">rnr</name>
    <name evidence="11" type="ORF">FF098_005570</name>
    <name evidence="10" type="ORF">GCM10011355_11240</name>
</gene>
<dbReference type="Pfam" id="PF17876">
    <property type="entry name" value="CSD2"/>
    <property type="match status" value="1"/>
</dbReference>
<dbReference type="Gene3D" id="2.40.50.140">
    <property type="entry name" value="Nucleic acid-binding proteins"/>
    <property type="match status" value="1"/>
</dbReference>
<dbReference type="PROSITE" id="PS50126">
    <property type="entry name" value="S1"/>
    <property type="match status" value="1"/>
</dbReference>
<dbReference type="InterPro" id="IPR004476">
    <property type="entry name" value="RNase_II/RNase_R"/>
</dbReference>
<dbReference type="SMART" id="SM00316">
    <property type="entry name" value="S1"/>
    <property type="match status" value="1"/>
</dbReference>
<evidence type="ECO:0000256" key="3">
    <source>
        <dbReference type="ARBA" id="ARBA00022722"/>
    </source>
</evidence>
<evidence type="ECO:0000259" key="9">
    <source>
        <dbReference type="PROSITE" id="PS50126"/>
    </source>
</evidence>
<dbReference type="InterPro" id="IPR040476">
    <property type="entry name" value="CSD2"/>
</dbReference>
<dbReference type="EMBL" id="VCJR02000001">
    <property type="protein sequence ID" value="NHK27367.1"/>
    <property type="molecule type" value="Genomic_DNA"/>
</dbReference>
<dbReference type="RefSeq" id="WP_166426346.1">
    <property type="nucleotide sequence ID" value="NZ_BMGZ01000001.1"/>
</dbReference>
<dbReference type="InterPro" id="IPR003029">
    <property type="entry name" value="S1_domain"/>
</dbReference>
<reference evidence="10" key="3">
    <citation type="submission" date="2020-09" db="EMBL/GenBank/DDBJ databases">
        <authorList>
            <person name="Sun Q."/>
            <person name="Zhou Y."/>
        </authorList>
    </citation>
    <scope>NUCLEOTIDE SEQUENCE</scope>
    <source>
        <strain evidence="10">CGMCC 1.14984</strain>
    </source>
</reference>
<dbReference type="GO" id="GO:0008859">
    <property type="term" value="F:exoribonuclease II activity"/>
    <property type="evidence" value="ECO:0007669"/>
    <property type="project" value="UniProtKB-UniRule"/>
</dbReference>
<dbReference type="InterPro" id="IPR012340">
    <property type="entry name" value="NA-bd_OB-fold"/>
</dbReference>
<dbReference type="PANTHER" id="PTHR23355">
    <property type="entry name" value="RIBONUCLEASE"/>
    <property type="match status" value="1"/>
</dbReference>
<dbReference type="GO" id="GO:0003723">
    <property type="term" value="F:RNA binding"/>
    <property type="evidence" value="ECO:0007669"/>
    <property type="project" value="UniProtKB-UniRule"/>
</dbReference>
<dbReference type="EMBL" id="BMGZ01000001">
    <property type="protein sequence ID" value="GGH95219.1"/>
    <property type="molecule type" value="Genomic_DNA"/>
</dbReference>
<keyword evidence="5 7" id="KW-0269">Exonuclease</keyword>
<dbReference type="CDD" id="cd04471">
    <property type="entry name" value="S1_RNase_R"/>
    <property type="match status" value="1"/>
</dbReference>
<evidence type="ECO:0000256" key="6">
    <source>
        <dbReference type="ARBA" id="ARBA00022884"/>
    </source>
</evidence>
<keyword evidence="3 7" id="KW-0540">Nuclease</keyword>
<evidence type="ECO:0000313" key="11">
    <source>
        <dbReference type="EMBL" id="NHK27367.1"/>
    </source>
</evidence>
<keyword evidence="6 7" id="KW-0694">RNA-binding</keyword>
<feature type="compositionally biased region" description="Basic residues" evidence="8">
    <location>
        <begin position="793"/>
        <end position="804"/>
    </location>
</feature>
<dbReference type="SMART" id="SM00955">
    <property type="entry name" value="RNB"/>
    <property type="match status" value="1"/>
</dbReference>
<dbReference type="NCBIfam" id="TIGR00358">
    <property type="entry name" value="3_prime_RNase"/>
    <property type="match status" value="1"/>
</dbReference>
<proteinExistence type="inferred from homology"/>
<comment type="function">
    <text evidence="7">3'-5' exoribonuclease that releases 5'-nucleoside monophosphates and is involved in maturation of structured RNAs.</text>
</comment>
<keyword evidence="2 7" id="KW-0963">Cytoplasm</keyword>
<feature type="region of interest" description="Disordered" evidence="8">
    <location>
        <begin position="713"/>
        <end position="804"/>
    </location>
</feature>
<dbReference type="GO" id="GO:0005829">
    <property type="term" value="C:cytosol"/>
    <property type="evidence" value="ECO:0007669"/>
    <property type="project" value="TreeGrafter"/>
</dbReference>
<dbReference type="PROSITE" id="PS01175">
    <property type="entry name" value="RIBONUCLEASE_II"/>
    <property type="match status" value="1"/>
</dbReference>
<dbReference type="InterPro" id="IPR022966">
    <property type="entry name" value="RNase_II/R_CS"/>
</dbReference>
<comment type="catalytic activity">
    <reaction evidence="1 7">
        <text>Exonucleolytic cleavage in the 3'- to 5'-direction to yield nucleoside 5'-phosphates.</text>
        <dbReference type="EC" id="3.1.13.1"/>
    </reaction>
</comment>